<dbReference type="PANTHER" id="PTHR23123">
    <property type="entry name" value="PHD/F-BOX CONTAINING PROTEIN"/>
    <property type="match status" value="1"/>
</dbReference>
<dbReference type="AlphaFoldDB" id="A0A7R9B2A1"/>
<sequence length="483" mass="54834">MKKSSDSRGEGGNGRKACSASYRGEPDGKDGSASYRGEPDRQGGSASYRGEPDRQGVTASYRGKPDRKDGYGGQLNYGRNTHKLLTMVYSSRGCDPARSWAPESGEDRSEKGGERGEGGTEWGLCWSPIELKEASRIVQVEEVATMRAESPSRDRKERKHYIDDWALGDEEIEGRRSFHLDEKIETDRFPQCFVKEMQGIAQVKEGSHKDIMKVAAALPMYILLDMIKYEWKLLRLVAETASETCRIDTYWNYFFEKTIPFGDPKYPLVTKEELLQMARVAHVHYKKFCNEQCAIKKKEQKGKGRGARKVEEDKTVKRVFSIQENEAILKKLRLEQNETRIFAQTLLSDATTAQLMLEGVEKAMEEEDKKKLHSDAVQKTVEKLKNFNLAYLQKHGFNMPLLFRDKAGLGLRVPSSNFSVNDVRMCVGGLHSLDPELRHPPSLGPLSGRRWDELHQPTLPPWSTLGGLFLRQRPPWRKLSCGP</sequence>
<organism evidence="3">
    <name type="scientific">Timema shepardi</name>
    <name type="common">Walking stick</name>
    <dbReference type="NCBI Taxonomy" id="629360"/>
    <lineage>
        <taxon>Eukaryota</taxon>
        <taxon>Metazoa</taxon>
        <taxon>Ecdysozoa</taxon>
        <taxon>Arthropoda</taxon>
        <taxon>Hexapoda</taxon>
        <taxon>Insecta</taxon>
        <taxon>Pterygota</taxon>
        <taxon>Neoptera</taxon>
        <taxon>Polyneoptera</taxon>
        <taxon>Phasmatodea</taxon>
        <taxon>Timematodea</taxon>
        <taxon>Timematoidea</taxon>
        <taxon>Timematidae</taxon>
        <taxon>Timema</taxon>
    </lineage>
</organism>
<name>A0A7R9B2A1_TIMSH</name>
<feature type="region of interest" description="Disordered" evidence="2">
    <location>
        <begin position="95"/>
        <end position="119"/>
    </location>
</feature>
<accession>A0A7R9B2A1</accession>
<feature type="region of interest" description="Disordered" evidence="2">
    <location>
        <begin position="1"/>
        <end position="77"/>
    </location>
</feature>
<gene>
    <name evidence="3" type="ORF">TSIB3V08_LOCUS8973</name>
</gene>
<dbReference type="EMBL" id="OC004906">
    <property type="protein sequence ID" value="CAD7264927.1"/>
    <property type="molecule type" value="Genomic_DNA"/>
</dbReference>
<proteinExistence type="predicted"/>
<keyword evidence="1" id="KW-0479">Metal-binding</keyword>
<reference evidence="3" key="1">
    <citation type="submission" date="2020-11" db="EMBL/GenBank/DDBJ databases">
        <authorList>
            <person name="Tran Van P."/>
        </authorList>
    </citation>
    <scope>NUCLEOTIDE SEQUENCE</scope>
</reference>
<evidence type="ECO:0000256" key="1">
    <source>
        <dbReference type="ARBA" id="ARBA00022723"/>
    </source>
</evidence>
<dbReference type="GO" id="GO:0046872">
    <property type="term" value="F:metal ion binding"/>
    <property type="evidence" value="ECO:0007669"/>
    <property type="project" value="UniProtKB-KW"/>
</dbReference>
<feature type="compositionally biased region" description="Basic and acidic residues" evidence="2">
    <location>
        <begin position="105"/>
        <end position="118"/>
    </location>
</feature>
<protein>
    <submittedName>
        <fullName evidence="3">Uncharacterized protein</fullName>
    </submittedName>
</protein>
<evidence type="ECO:0000313" key="3">
    <source>
        <dbReference type="EMBL" id="CAD7264927.1"/>
    </source>
</evidence>
<dbReference type="InterPro" id="IPR050690">
    <property type="entry name" value="JHDM1_Histone_Demethylase"/>
</dbReference>
<dbReference type="Gene3D" id="2.60.120.650">
    <property type="entry name" value="Cupin"/>
    <property type="match status" value="1"/>
</dbReference>
<evidence type="ECO:0000256" key="2">
    <source>
        <dbReference type="SAM" id="MobiDB-lite"/>
    </source>
</evidence>